<organism evidence="1 2">
    <name type="scientific">Gymnopilus junonius</name>
    <name type="common">Spectacular rustgill mushroom</name>
    <name type="synonym">Gymnopilus spectabilis subsp. junonius</name>
    <dbReference type="NCBI Taxonomy" id="109634"/>
    <lineage>
        <taxon>Eukaryota</taxon>
        <taxon>Fungi</taxon>
        <taxon>Dikarya</taxon>
        <taxon>Basidiomycota</taxon>
        <taxon>Agaricomycotina</taxon>
        <taxon>Agaricomycetes</taxon>
        <taxon>Agaricomycetidae</taxon>
        <taxon>Agaricales</taxon>
        <taxon>Agaricineae</taxon>
        <taxon>Hymenogastraceae</taxon>
        <taxon>Gymnopilus</taxon>
    </lineage>
</organism>
<dbReference type="SUPFAM" id="SSF50494">
    <property type="entry name" value="Trypsin-like serine proteases"/>
    <property type="match status" value="1"/>
</dbReference>
<reference evidence="1" key="1">
    <citation type="submission" date="2020-11" db="EMBL/GenBank/DDBJ databases">
        <authorList>
            <consortium name="DOE Joint Genome Institute"/>
            <person name="Ahrendt S."/>
            <person name="Riley R."/>
            <person name="Andreopoulos W."/>
            <person name="LaButti K."/>
            <person name="Pangilinan J."/>
            <person name="Ruiz-duenas F.J."/>
            <person name="Barrasa J.M."/>
            <person name="Sanchez-Garcia M."/>
            <person name="Camarero S."/>
            <person name="Miyauchi S."/>
            <person name="Serrano A."/>
            <person name="Linde D."/>
            <person name="Babiker R."/>
            <person name="Drula E."/>
            <person name="Ayuso-Fernandez I."/>
            <person name="Pacheco R."/>
            <person name="Padilla G."/>
            <person name="Ferreira P."/>
            <person name="Barriuso J."/>
            <person name="Kellner H."/>
            <person name="Castanera R."/>
            <person name="Alfaro M."/>
            <person name="Ramirez L."/>
            <person name="Pisabarro A.G."/>
            <person name="Kuo A."/>
            <person name="Tritt A."/>
            <person name="Lipzen A."/>
            <person name="He G."/>
            <person name="Yan M."/>
            <person name="Ng V."/>
            <person name="Cullen D."/>
            <person name="Martin F."/>
            <person name="Rosso M.-N."/>
            <person name="Henrissat B."/>
            <person name="Hibbett D."/>
            <person name="Martinez A.T."/>
            <person name="Grigoriev I.V."/>
        </authorList>
    </citation>
    <scope>NUCLEOTIDE SEQUENCE</scope>
    <source>
        <strain evidence="1">AH 44721</strain>
    </source>
</reference>
<dbReference type="InterPro" id="IPR043504">
    <property type="entry name" value="Peptidase_S1_PA_chymotrypsin"/>
</dbReference>
<keyword evidence="2" id="KW-1185">Reference proteome</keyword>
<accession>A0A9P5NM05</accession>
<protein>
    <submittedName>
        <fullName evidence="1">Uncharacterized protein</fullName>
    </submittedName>
</protein>
<name>A0A9P5NM05_GYMJU</name>
<dbReference type="AlphaFoldDB" id="A0A9P5NM05"/>
<sequence length="105" mass="11141">PAKGLLQASGVVPDQEIRNPQNLEADGSKCLFVVKNGTTTGTTVGRANCLESFTRHYPEYGIKHTSIEIAILPYDKKHGKFSDAGDSGSIILARDGRIVGILTGG</sequence>
<evidence type="ECO:0000313" key="1">
    <source>
        <dbReference type="EMBL" id="KAF8901846.1"/>
    </source>
</evidence>
<dbReference type="Proteomes" id="UP000724874">
    <property type="component" value="Unassembled WGS sequence"/>
</dbReference>
<evidence type="ECO:0000313" key="2">
    <source>
        <dbReference type="Proteomes" id="UP000724874"/>
    </source>
</evidence>
<feature type="non-terminal residue" evidence="1">
    <location>
        <position position="1"/>
    </location>
</feature>
<dbReference type="InterPro" id="IPR009003">
    <property type="entry name" value="Peptidase_S1_PA"/>
</dbReference>
<dbReference type="EMBL" id="JADNYJ010000039">
    <property type="protein sequence ID" value="KAF8901846.1"/>
    <property type="molecule type" value="Genomic_DNA"/>
</dbReference>
<gene>
    <name evidence="1" type="ORF">CPB84DRAFT_1640072</name>
</gene>
<proteinExistence type="predicted"/>
<dbReference type="OrthoDB" id="5424209at2759"/>
<feature type="non-terminal residue" evidence="1">
    <location>
        <position position="105"/>
    </location>
</feature>
<comment type="caution">
    <text evidence="1">The sequence shown here is derived from an EMBL/GenBank/DDBJ whole genome shotgun (WGS) entry which is preliminary data.</text>
</comment>
<dbReference type="Gene3D" id="2.40.10.10">
    <property type="entry name" value="Trypsin-like serine proteases"/>
    <property type="match status" value="1"/>
</dbReference>